<organism evidence="2 3">
    <name type="scientific">Cytobacillus oceanisediminis 2691</name>
    <dbReference type="NCBI Taxonomy" id="1196031"/>
    <lineage>
        <taxon>Bacteria</taxon>
        <taxon>Bacillati</taxon>
        <taxon>Bacillota</taxon>
        <taxon>Bacilli</taxon>
        <taxon>Bacillales</taxon>
        <taxon>Bacillaceae</taxon>
        <taxon>Cytobacillus</taxon>
    </lineage>
</organism>
<name>A0A160MC26_9BACI</name>
<dbReference type="KEGG" id="bon:A361_15405"/>
<protein>
    <submittedName>
        <fullName evidence="2">Uncharacterized protein</fullName>
    </submittedName>
</protein>
<evidence type="ECO:0000313" key="2">
    <source>
        <dbReference type="EMBL" id="AND40477.1"/>
    </source>
</evidence>
<feature type="compositionally biased region" description="Basic and acidic residues" evidence="1">
    <location>
        <begin position="208"/>
        <end position="224"/>
    </location>
</feature>
<dbReference type="AlphaFoldDB" id="A0A160MC26"/>
<feature type="region of interest" description="Disordered" evidence="1">
    <location>
        <begin position="171"/>
        <end position="270"/>
    </location>
</feature>
<dbReference type="STRING" id="1196031.A361_15405"/>
<feature type="compositionally biased region" description="Low complexity" evidence="1">
    <location>
        <begin position="243"/>
        <end position="257"/>
    </location>
</feature>
<sequence>MKKAAIHKAIILTCLCSMSFYLGLHVIGETEASFSSQVSTEPITVSAAIIFPETIKLLEDRADEIADQMHREYERIHTVQAEGSLQVLHDRFTKVESIEKELYQQFTALQQIYNELSDYHNQTNDNGHTFDYVSEGLLNVENRLKEVREKIDFQKLEMILSSISVEIKEREDKASQGNTQVKQHNGSTEIQIEPEHEATKKLNNNEQAPEHTEKTQESKEEKSQETAQFQKRQENSKSLIEGSSNQETSQSSNNNEQVVEHAENNFEMPK</sequence>
<proteinExistence type="predicted"/>
<reference evidence="2 3" key="1">
    <citation type="submission" date="2016-04" db="EMBL/GenBank/DDBJ databases">
        <title>Complete genome sequence of Bacillus oceanisediminis strain 2691.</title>
        <authorList>
            <person name="Jeong H."/>
            <person name="Kim H.J."/>
            <person name="Lee D.-W."/>
        </authorList>
    </citation>
    <scope>NUCLEOTIDE SEQUENCE [LARGE SCALE GENOMIC DNA]</scope>
    <source>
        <strain evidence="2 3">2691</strain>
    </source>
</reference>
<dbReference type="RefSeq" id="WP_019382074.1">
    <property type="nucleotide sequence ID" value="NZ_CP015506.1"/>
</dbReference>
<feature type="compositionally biased region" description="Polar residues" evidence="1">
    <location>
        <begin position="175"/>
        <end position="190"/>
    </location>
</feature>
<feature type="compositionally biased region" description="Basic and acidic residues" evidence="1">
    <location>
        <begin position="258"/>
        <end position="270"/>
    </location>
</feature>
<accession>A0A160MC26</accession>
<dbReference type="EMBL" id="CP015506">
    <property type="protein sequence ID" value="AND40477.1"/>
    <property type="molecule type" value="Genomic_DNA"/>
</dbReference>
<gene>
    <name evidence="2" type="ORF">A361_15405</name>
</gene>
<dbReference type="Proteomes" id="UP000077856">
    <property type="component" value="Chromosome"/>
</dbReference>
<evidence type="ECO:0000313" key="3">
    <source>
        <dbReference type="Proteomes" id="UP000077856"/>
    </source>
</evidence>
<evidence type="ECO:0000256" key="1">
    <source>
        <dbReference type="SAM" id="MobiDB-lite"/>
    </source>
</evidence>